<comment type="caution">
    <text evidence="1">The sequence shown here is derived from an EMBL/GenBank/DDBJ whole genome shotgun (WGS) entry which is preliminary data.</text>
</comment>
<name>A0ABR9IU26_RHIVS</name>
<evidence type="ECO:0000313" key="1">
    <source>
        <dbReference type="EMBL" id="MBE1506697.1"/>
    </source>
</evidence>
<dbReference type="EMBL" id="JADBEC010000001">
    <property type="protein sequence ID" value="MBE1506697.1"/>
    <property type="molecule type" value="Genomic_DNA"/>
</dbReference>
<dbReference type="Proteomes" id="UP000620262">
    <property type="component" value="Unassembled WGS sequence"/>
</dbReference>
<accession>A0ABR9IU26</accession>
<proteinExistence type="predicted"/>
<reference evidence="1 2" key="1">
    <citation type="submission" date="2020-10" db="EMBL/GenBank/DDBJ databases">
        <title>Sequencing the genomes of 1000 actinobacteria strains.</title>
        <authorList>
            <person name="Klenk H.-P."/>
        </authorList>
    </citation>
    <scope>NUCLEOTIDE SEQUENCE [LARGE SCALE GENOMIC DNA]</scope>
    <source>
        <strain evidence="1 2">DSM 7307</strain>
    </source>
</reference>
<organism evidence="1 2">
    <name type="scientific">Rhizobium viscosum</name>
    <name type="common">Arthrobacter viscosus</name>
    <dbReference type="NCBI Taxonomy" id="1673"/>
    <lineage>
        <taxon>Bacteria</taxon>
        <taxon>Pseudomonadati</taxon>
        <taxon>Pseudomonadota</taxon>
        <taxon>Alphaproteobacteria</taxon>
        <taxon>Hyphomicrobiales</taxon>
        <taxon>Rhizobiaceae</taxon>
        <taxon>Rhizobium/Agrobacterium group</taxon>
        <taxon>Rhizobium</taxon>
    </lineage>
</organism>
<sequence length="134" mass="14656">MERITVAHTRDDTALVSLDGFAETIVVSLALRPGNWIVLGRTSIYNRDSDSQNASIALRTRRDLLVIDRVDVSLPRAPTSAIHGEEHIFDRDPFLLQGVVSIRSEDAVDIICATYRGSASLPVLIAFPADTLSP</sequence>
<keyword evidence="2" id="KW-1185">Reference proteome</keyword>
<gene>
    <name evidence="1" type="ORF">H4W29_003878</name>
</gene>
<evidence type="ECO:0000313" key="2">
    <source>
        <dbReference type="Proteomes" id="UP000620262"/>
    </source>
</evidence>
<protein>
    <submittedName>
        <fullName evidence="1">Uncharacterized protein</fullName>
    </submittedName>
</protein>